<evidence type="ECO:0000313" key="2">
    <source>
        <dbReference type="Proteomes" id="UP001596108"/>
    </source>
</evidence>
<dbReference type="RefSeq" id="WP_378112296.1">
    <property type="nucleotide sequence ID" value="NZ_JBHSNC010000041.1"/>
</dbReference>
<keyword evidence="1" id="KW-0238">DNA-binding</keyword>
<dbReference type="EMBL" id="JBHSNC010000041">
    <property type="protein sequence ID" value="MFC5530351.1"/>
    <property type="molecule type" value="Genomic_DNA"/>
</dbReference>
<comment type="caution">
    <text evidence="1">The sequence shown here is derived from an EMBL/GenBank/DDBJ whole genome shotgun (WGS) entry which is preliminary data.</text>
</comment>
<accession>A0ABW0R0S0</accession>
<gene>
    <name evidence="1" type="ORF">ACFPQ4_13015</name>
</gene>
<reference evidence="2" key="1">
    <citation type="journal article" date="2019" name="Int. J. Syst. Evol. Microbiol.">
        <title>The Global Catalogue of Microorganisms (GCM) 10K type strain sequencing project: providing services to taxonomists for standard genome sequencing and annotation.</title>
        <authorList>
            <consortium name="The Broad Institute Genomics Platform"/>
            <consortium name="The Broad Institute Genome Sequencing Center for Infectious Disease"/>
            <person name="Wu L."/>
            <person name="Ma J."/>
        </authorList>
    </citation>
    <scope>NUCLEOTIDE SEQUENCE [LARGE SCALE GENOMIC DNA]</scope>
    <source>
        <strain evidence="2">CGMCC 1.18578</strain>
    </source>
</reference>
<sequence length="216" mass="25089">MSKFETAYDYWLKEQRAAASGERLRRLMKGHGYGEKLLLQQAWWPVFGNFDHLVPEFEFVDDEGNHYFMDLVYVRSPRATCLESDSFGIHARDADRDSFSRGLERQNAILLSDWNILRFSIDKLKEDPGYGQRTLRKMVESWYGEDPMRLSGLNVYEREIVRLATRSIRPFNTGDACELVEKSDRFVRDLLHGLVGKGIIEPASGASRVRSYRLAR</sequence>
<dbReference type="Proteomes" id="UP001596108">
    <property type="component" value="Unassembled WGS sequence"/>
</dbReference>
<name>A0ABW0R0S0_9BACL</name>
<dbReference type="GO" id="GO:0003677">
    <property type="term" value="F:DNA binding"/>
    <property type="evidence" value="ECO:0007669"/>
    <property type="project" value="UniProtKB-KW"/>
</dbReference>
<evidence type="ECO:0000313" key="1">
    <source>
        <dbReference type="EMBL" id="MFC5530351.1"/>
    </source>
</evidence>
<keyword evidence="2" id="KW-1185">Reference proteome</keyword>
<proteinExistence type="predicted"/>
<organism evidence="1 2">
    <name type="scientific">Cohnella yongneupensis</name>
    <dbReference type="NCBI Taxonomy" id="425006"/>
    <lineage>
        <taxon>Bacteria</taxon>
        <taxon>Bacillati</taxon>
        <taxon>Bacillota</taxon>
        <taxon>Bacilli</taxon>
        <taxon>Bacillales</taxon>
        <taxon>Paenibacillaceae</taxon>
        <taxon>Cohnella</taxon>
    </lineage>
</organism>
<protein>
    <submittedName>
        <fullName evidence="1">DNA-binding response regulator</fullName>
    </submittedName>
</protein>